<proteinExistence type="inferred from homology"/>
<evidence type="ECO:0000256" key="1">
    <source>
        <dbReference type="ARBA" id="ARBA00009156"/>
    </source>
</evidence>
<dbReference type="EC" id="2.7.1.17" evidence="6"/>
<dbReference type="EMBL" id="JAUJWV010000002">
    <property type="protein sequence ID" value="MDN7242881.1"/>
    <property type="molecule type" value="Genomic_DNA"/>
</dbReference>
<comment type="caution">
    <text evidence="9">The sequence shown here is derived from an EMBL/GenBank/DDBJ whole genome shotgun (WGS) entry which is preliminary data.</text>
</comment>
<accession>A0ABT8N4S8</accession>
<dbReference type="InterPro" id="IPR050406">
    <property type="entry name" value="FGGY_Carb_Kinase"/>
</dbReference>
<dbReference type="Pfam" id="PF02782">
    <property type="entry name" value="FGGY_C"/>
    <property type="match status" value="1"/>
</dbReference>
<dbReference type="PANTHER" id="PTHR43095:SF5">
    <property type="entry name" value="XYLULOSE KINASE"/>
    <property type="match status" value="1"/>
</dbReference>
<dbReference type="SUPFAM" id="SSF53067">
    <property type="entry name" value="Actin-like ATPase domain"/>
    <property type="match status" value="2"/>
</dbReference>
<dbReference type="GO" id="GO:0004856">
    <property type="term" value="F:D-xylulokinase activity"/>
    <property type="evidence" value="ECO:0007669"/>
    <property type="project" value="UniProtKB-EC"/>
</dbReference>
<evidence type="ECO:0000256" key="2">
    <source>
        <dbReference type="ARBA" id="ARBA00022679"/>
    </source>
</evidence>
<evidence type="ECO:0000259" key="7">
    <source>
        <dbReference type="Pfam" id="PF00370"/>
    </source>
</evidence>
<dbReference type="PIRSF" id="PIRSF000538">
    <property type="entry name" value="GlpK"/>
    <property type="match status" value="1"/>
</dbReference>
<dbReference type="InterPro" id="IPR006000">
    <property type="entry name" value="Xylulokinase"/>
</dbReference>
<dbReference type="InterPro" id="IPR000577">
    <property type="entry name" value="Carb_kinase_FGGY"/>
</dbReference>
<keyword evidence="6" id="KW-0859">Xylose metabolism</keyword>
<keyword evidence="10" id="KW-1185">Reference proteome</keyword>
<dbReference type="InterPro" id="IPR018485">
    <property type="entry name" value="FGGY_C"/>
</dbReference>
<keyword evidence="6" id="KW-0119">Carbohydrate metabolism</keyword>
<dbReference type="PANTHER" id="PTHR43095">
    <property type="entry name" value="SUGAR KINASE"/>
    <property type="match status" value="1"/>
</dbReference>
<keyword evidence="2 6" id="KW-0808">Transferase</keyword>
<organism evidence="9 10">
    <name type="scientific">Planococcus shixiaomingii</name>
    <dbReference type="NCBI Taxonomy" id="3058393"/>
    <lineage>
        <taxon>Bacteria</taxon>
        <taxon>Bacillati</taxon>
        <taxon>Bacillota</taxon>
        <taxon>Bacilli</taxon>
        <taxon>Bacillales</taxon>
        <taxon>Caryophanaceae</taxon>
        <taxon>Planococcus</taxon>
    </lineage>
</organism>
<keyword evidence="3 6" id="KW-0547">Nucleotide-binding</keyword>
<evidence type="ECO:0000256" key="5">
    <source>
        <dbReference type="ARBA" id="ARBA00022840"/>
    </source>
</evidence>
<keyword evidence="5 6" id="KW-0067">ATP-binding</keyword>
<evidence type="ECO:0000313" key="10">
    <source>
        <dbReference type="Proteomes" id="UP001172055"/>
    </source>
</evidence>
<dbReference type="Pfam" id="PF00370">
    <property type="entry name" value="FGGY_N"/>
    <property type="match status" value="1"/>
</dbReference>
<evidence type="ECO:0000256" key="6">
    <source>
        <dbReference type="RuleBase" id="RU364073"/>
    </source>
</evidence>
<sequence>MDNEPLIMAIDIGTTSVKCLLIDEQGLTINTASKGYPISSPYPNWLEQNPEDWWTAAAQTIMKCSKELNLEQVVVVSLSGHMSAPVLIGQEGKPLMPSILIADTRTSKQTAYLRSHFLNKFTTSTGNEPLDAFTASKLLWVKEEYPEVLKKATNFFFPKDYIRYKLTNKIGTDPTDAGNSLLFDLAGEDWNWEMINELGLPVSLFPELFGTASVFGQVTEEAARQTGMKAGTPVVTGGADMACSQAGTGATKHGTMAITLSTSGQIVMGVSKPEANGIGKVTYHPGAAAGSVYAMGSVFAGGLGVEWAYKFLNNKRSMDASDYEELARLTEEMEKYPVGSNGLLFLPFLVGSGSPHFNAKDRASWIGLTLNQPKALLLRSVLEGITYNIVENVNLIKGMGTEIEKVFLGAGGSRNPVWCKMIADALGMDVSVLANRDGSALGAAIIGGVGIGMFSSIEEAVEKLVKSETTISFDVENHLQYKKFFARYQNIYQALNEHAVSR</sequence>
<name>A0ABT8N4S8_9BACL</name>
<dbReference type="RefSeq" id="WP_301724444.1">
    <property type="nucleotide sequence ID" value="NZ_JAUJWV010000002.1"/>
</dbReference>
<dbReference type="InterPro" id="IPR018484">
    <property type="entry name" value="FGGY_N"/>
</dbReference>
<comment type="similarity">
    <text evidence="1 6">Belongs to the FGGY kinase family.</text>
</comment>
<gene>
    <name evidence="6 9" type="primary">xylB</name>
    <name evidence="9" type="ORF">QWY14_13790</name>
</gene>
<evidence type="ECO:0000256" key="4">
    <source>
        <dbReference type="ARBA" id="ARBA00022777"/>
    </source>
</evidence>
<evidence type="ECO:0000313" key="9">
    <source>
        <dbReference type="EMBL" id="MDN7242881.1"/>
    </source>
</evidence>
<reference evidence="9 10" key="1">
    <citation type="submission" date="2023-06" db="EMBL/GenBank/DDBJ databases">
        <title>Novel species in genus Planococcus.</title>
        <authorList>
            <person name="Ning S."/>
        </authorList>
    </citation>
    <scope>NUCLEOTIDE SEQUENCE [LARGE SCALE GENOMIC DNA]</scope>
    <source>
        <strain evidence="9 10">N028</strain>
    </source>
</reference>
<evidence type="ECO:0000256" key="3">
    <source>
        <dbReference type="ARBA" id="ARBA00022741"/>
    </source>
</evidence>
<dbReference type="Gene3D" id="3.30.420.40">
    <property type="match status" value="2"/>
</dbReference>
<feature type="domain" description="Carbohydrate kinase FGGY N-terminal" evidence="7">
    <location>
        <begin position="7"/>
        <end position="244"/>
    </location>
</feature>
<feature type="domain" description="Carbohydrate kinase FGGY C-terminal" evidence="8">
    <location>
        <begin position="282"/>
        <end position="449"/>
    </location>
</feature>
<protein>
    <recommendedName>
        <fullName evidence="6">Xylulose kinase</fullName>
        <shortName evidence="6">Xylulokinase</shortName>
        <ecNumber evidence="6">2.7.1.17</ecNumber>
    </recommendedName>
</protein>
<dbReference type="InterPro" id="IPR043129">
    <property type="entry name" value="ATPase_NBD"/>
</dbReference>
<dbReference type="Proteomes" id="UP001172055">
    <property type="component" value="Unassembled WGS sequence"/>
</dbReference>
<keyword evidence="4 6" id="KW-0418">Kinase</keyword>
<comment type="catalytic activity">
    <reaction evidence="6">
        <text>D-xylulose + ATP = D-xylulose 5-phosphate + ADP + H(+)</text>
        <dbReference type="Rhea" id="RHEA:10964"/>
        <dbReference type="ChEBI" id="CHEBI:15378"/>
        <dbReference type="ChEBI" id="CHEBI:17140"/>
        <dbReference type="ChEBI" id="CHEBI:30616"/>
        <dbReference type="ChEBI" id="CHEBI:57737"/>
        <dbReference type="ChEBI" id="CHEBI:456216"/>
        <dbReference type="EC" id="2.7.1.17"/>
    </reaction>
</comment>
<dbReference type="NCBIfam" id="TIGR01312">
    <property type="entry name" value="XylB"/>
    <property type="match status" value="1"/>
</dbReference>
<evidence type="ECO:0000259" key="8">
    <source>
        <dbReference type="Pfam" id="PF02782"/>
    </source>
</evidence>
<dbReference type="CDD" id="cd07808">
    <property type="entry name" value="ASKHA_NBD_FGGY_EcXK-like"/>
    <property type="match status" value="1"/>
</dbReference>